<keyword evidence="1" id="KW-0812">Transmembrane</keyword>
<name>A0A8J6IUK0_9ALTE</name>
<reference evidence="2" key="2">
    <citation type="submission" date="2020-08" db="EMBL/GenBank/DDBJ databases">
        <authorList>
            <person name="Lai Q."/>
        </authorList>
    </citation>
    <scope>NUCLEOTIDE SEQUENCE</scope>
    <source>
        <strain evidence="2">S27-2</strain>
    </source>
</reference>
<dbReference type="RefSeq" id="WP_186506223.1">
    <property type="nucleotide sequence ID" value="NZ_JACNEP010000005.1"/>
</dbReference>
<proteinExistence type="predicted"/>
<evidence type="ECO:0000313" key="2">
    <source>
        <dbReference type="EMBL" id="MBC3765748.1"/>
    </source>
</evidence>
<evidence type="ECO:0000313" key="3">
    <source>
        <dbReference type="Proteomes" id="UP000601768"/>
    </source>
</evidence>
<evidence type="ECO:0000256" key="1">
    <source>
        <dbReference type="SAM" id="Phobius"/>
    </source>
</evidence>
<protein>
    <submittedName>
        <fullName evidence="2">Uncharacterized protein</fullName>
    </submittedName>
</protein>
<organism evidence="2 3">
    <name type="scientific">Neptunicella marina</name>
    <dbReference type="NCBI Taxonomy" id="2125989"/>
    <lineage>
        <taxon>Bacteria</taxon>
        <taxon>Pseudomonadati</taxon>
        <taxon>Pseudomonadota</taxon>
        <taxon>Gammaproteobacteria</taxon>
        <taxon>Alteromonadales</taxon>
        <taxon>Alteromonadaceae</taxon>
        <taxon>Neptunicella</taxon>
    </lineage>
</organism>
<feature type="transmembrane region" description="Helical" evidence="1">
    <location>
        <begin position="7"/>
        <end position="27"/>
    </location>
</feature>
<dbReference type="AlphaFoldDB" id="A0A8J6IUK0"/>
<accession>A0A8J6IUK0</accession>
<dbReference type="EMBL" id="JACNEP010000005">
    <property type="protein sequence ID" value="MBC3765748.1"/>
    <property type="molecule type" value="Genomic_DNA"/>
</dbReference>
<keyword evidence="1" id="KW-0472">Membrane</keyword>
<sequence length="118" mass="14024">MKKAFILIIEIAILYLILRSAFVQYMLTDVHKTLSDWMTEISQVHHRQTLEQLRGNMSGFTQQFSEAQLDYFNKVTYSPDQVLRFHDLYCVKKDKNPFIYGDSLKHFCSQIEQLKSRL</sequence>
<keyword evidence="3" id="KW-1185">Reference proteome</keyword>
<comment type="caution">
    <text evidence="2">The sequence shown here is derived from an EMBL/GenBank/DDBJ whole genome shotgun (WGS) entry which is preliminary data.</text>
</comment>
<keyword evidence="1" id="KW-1133">Transmembrane helix</keyword>
<dbReference type="Proteomes" id="UP000601768">
    <property type="component" value="Unassembled WGS sequence"/>
</dbReference>
<gene>
    <name evidence="2" type="ORF">H8B19_07660</name>
</gene>
<reference evidence="2" key="1">
    <citation type="journal article" date="2018" name="Int. J. Syst. Evol. Microbiol.">
        <title>Neptunicella marina gen. nov., sp. nov., isolated from surface seawater.</title>
        <authorList>
            <person name="Liu X."/>
            <person name="Lai Q."/>
            <person name="Du Y."/>
            <person name="Zhang X."/>
            <person name="Liu Z."/>
            <person name="Sun F."/>
            <person name="Shao Z."/>
        </authorList>
    </citation>
    <scope>NUCLEOTIDE SEQUENCE</scope>
    <source>
        <strain evidence="2">S27-2</strain>
    </source>
</reference>